<sequence>MAVETTITSAKAWSPDLTAVPPADAVPDALILETSTVSGTIEGDAPAVRVQYVDDATASFTAEGVTIDEANPGLSEALVHTGKVAQIIRLSREQFAQPNASELLSASVARAVTKAGNTAYIAQAAPTSPAVTPPAGLLNIPGIVNGGAVADSLDGLVDLLATLAGNGADPSHIVLSPTAWASLRKFKTAADYNTSLLGTGATDAQKFLLDLPVLVTPAAPSGSGLVIDKTAVVSAVGNVEVSISEHAYFAADSIAVRCIWRFGANVVKPNRIGKFTVTAPE</sequence>
<evidence type="ECO:0000313" key="3">
    <source>
        <dbReference type="EMBL" id="SDU43139.1"/>
    </source>
</evidence>
<dbReference type="STRING" id="158898.SAMN04488548_1341127"/>
<dbReference type="EMBL" id="FNLM01000034">
    <property type="protein sequence ID" value="SDU43139.1"/>
    <property type="molecule type" value="Genomic_DNA"/>
</dbReference>
<dbReference type="Gene3D" id="3.30.2400.10">
    <property type="entry name" value="Major capsid protein gp5"/>
    <property type="match status" value="1"/>
</dbReference>
<name>A0A1H2IG63_9ACTN</name>
<reference evidence="3 4" key="1">
    <citation type="submission" date="2016-10" db="EMBL/GenBank/DDBJ databases">
        <authorList>
            <person name="de Groot N.N."/>
        </authorList>
    </citation>
    <scope>NUCLEOTIDE SEQUENCE [LARGE SCALE GENOMIC DNA]</scope>
    <source>
        <strain evidence="3 4">DSM 44215</strain>
    </source>
</reference>
<organism evidence="3 4">
    <name type="scientific">Gordonia westfalica</name>
    <dbReference type="NCBI Taxonomy" id="158898"/>
    <lineage>
        <taxon>Bacteria</taxon>
        <taxon>Bacillati</taxon>
        <taxon>Actinomycetota</taxon>
        <taxon>Actinomycetes</taxon>
        <taxon>Mycobacteriales</taxon>
        <taxon>Gordoniaceae</taxon>
        <taxon>Gordonia</taxon>
    </lineage>
</organism>
<accession>A0A1H2IG63</accession>
<dbReference type="InterPro" id="IPR024455">
    <property type="entry name" value="Phage_capsid"/>
</dbReference>
<dbReference type="InterPro" id="IPR054612">
    <property type="entry name" value="Phage_capsid-like_C"/>
</dbReference>
<evidence type="ECO:0000313" key="4">
    <source>
        <dbReference type="Proteomes" id="UP000183180"/>
    </source>
</evidence>
<gene>
    <name evidence="3" type="ORF">SAMN04488548_1341127</name>
</gene>
<evidence type="ECO:0000256" key="1">
    <source>
        <dbReference type="ARBA" id="ARBA00004328"/>
    </source>
</evidence>
<dbReference type="RefSeq" id="WP_074849494.1">
    <property type="nucleotide sequence ID" value="NZ_FNLM01000034.1"/>
</dbReference>
<dbReference type="NCBIfam" id="TIGR01554">
    <property type="entry name" value="major_cap_HK97"/>
    <property type="match status" value="1"/>
</dbReference>
<protein>
    <submittedName>
        <fullName evidence="3">Phage major capsid protein, HK97 family</fullName>
    </submittedName>
</protein>
<proteinExistence type="predicted"/>
<dbReference type="Pfam" id="PF05065">
    <property type="entry name" value="Phage_capsid"/>
    <property type="match status" value="1"/>
</dbReference>
<dbReference type="Gene3D" id="3.30.2320.10">
    <property type="entry name" value="hypothetical protein PF0899 domain"/>
    <property type="match status" value="1"/>
</dbReference>
<dbReference type="Proteomes" id="UP000183180">
    <property type="component" value="Unassembled WGS sequence"/>
</dbReference>
<comment type="subcellular location">
    <subcellularLocation>
        <location evidence="1">Virion</location>
    </subcellularLocation>
</comment>
<feature type="domain" description="Phage capsid-like C-terminal" evidence="2">
    <location>
        <begin position="53"/>
        <end position="274"/>
    </location>
</feature>
<dbReference type="OrthoDB" id="3726891at2"/>
<dbReference type="SUPFAM" id="SSF56563">
    <property type="entry name" value="Major capsid protein gp5"/>
    <property type="match status" value="1"/>
</dbReference>
<dbReference type="AlphaFoldDB" id="A0A1H2IG63"/>
<evidence type="ECO:0000259" key="2">
    <source>
        <dbReference type="Pfam" id="PF05065"/>
    </source>
</evidence>